<dbReference type="Proteomes" id="UP001626550">
    <property type="component" value="Unassembled WGS sequence"/>
</dbReference>
<sequence length="169" mass="19748">MCARESSERMHSTSFYRSLQSKSPFSQSDRVNKRIAYTCSVWDGRRKPLHTHLDMIRIRTSHSSQQAAINWLYQAPEEETCLDRVKEEKVFNKWINDNESDCSSSTISKLDSQVSSAASWMDPEELLHYQTKKLAIEKRAEEKEKRRRILLRKRRSSAGVLGNLLSRLK</sequence>
<dbReference type="EMBL" id="JBJKFK010002433">
    <property type="protein sequence ID" value="KAL3311109.1"/>
    <property type="molecule type" value="Genomic_DNA"/>
</dbReference>
<evidence type="ECO:0000313" key="1">
    <source>
        <dbReference type="EMBL" id="KAL3311109.1"/>
    </source>
</evidence>
<accession>A0ABD2PV20</accession>
<evidence type="ECO:0000313" key="2">
    <source>
        <dbReference type="Proteomes" id="UP001626550"/>
    </source>
</evidence>
<comment type="caution">
    <text evidence="1">The sequence shown here is derived from an EMBL/GenBank/DDBJ whole genome shotgun (WGS) entry which is preliminary data.</text>
</comment>
<protein>
    <submittedName>
        <fullName evidence="1">Uncharacterized protein</fullName>
    </submittedName>
</protein>
<name>A0ABD2PV20_9PLAT</name>
<reference evidence="1 2" key="1">
    <citation type="submission" date="2024-11" db="EMBL/GenBank/DDBJ databases">
        <title>Adaptive evolution of stress response genes in parasites aligns with host niche diversity.</title>
        <authorList>
            <person name="Hahn C."/>
            <person name="Resl P."/>
        </authorList>
    </citation>
    <scope>NUCLEOTIDE SEQUENCE [LARGE SCALE GENOMIC DNA]</scope>
    <source>
        <strain evidence="1">EGGRZ-B1_66</strain>
        <tissue evidence="1">Body</tissue>
    </source>
</reference>
<gene>
    <name evidence="1" type="ORF">Ciccas_010312</name>
</gene>
<dbReference type="InterPro" id="IPR001589">
    <property type="entry name" value="Actinin_actin-bd_CS"/>
</dbReference>
<proteinExistence type="predicted"/>
<dbReference type="AlphaFoldDB" id="A0ABD2PV20"/>
<organism evidence="1 2">
    <name type="scientific">Cichlidogyrus casuarinus</name>
    <dbReference type="NCBI Taxonomy" id="1844966"/>
    <lineage>
        <taxon>Eukaryota</taxon>
        <taxon>Metazoa</taxon>
        <taxon>Spiralia</taxon>
        <taxon>Lophotrochozoa</taxon>
        <taxon>Platyhelminthes</taxon>
        <taxon>Monogenea</taxon>
        <taxon>Monopisthocotylea</taxon>
        <taxon>Dactylogyridea</taxon>
        <taxon>Ancyrocephalidae</taxon>
        <taxon>Cichlidogyrus</taxon>
    </lineage>
</organism>
<dbReference type="PROSITE" id="PS00019">
    <property type="entry name" value="ACTININ_1"/>
    <property type="match status" value="1"/>
</dbReference>
<keyword evidence="2" id="KW-1185">Reference proteome</keyword>